<organism evidence="3 4">
    <name type="scientific">Datura stramonium</name>
    <name type="common">Jimsonweed</name>
    <name type="synonym">Common thornapple</name>
    <dbReference type="NCBI Taxonomy" id="4076"/>
    <lineage>
        <taxon>Eukaryota</taxon>
        <taxon>Viridiplantae</taxon>
        <taxon>Streptophyta</taxon>
        <taxon>Embryophyta</taxon>
        <taxon>Tracheophyta</taxon>
        <taxon>Spermatophyta</taxon>
        <taxon>Magnoliopsida</taxon>
        <taxon>eudicotyledons</taxon>
        <taxon>Gunneridae</taxon>
        <taxon>Pentapetalae</taxon>
        <taxon>asterids</taxon>
        <taxon>lamiids</taxon>
        <taxon>Solanales</taxon>
        <taxon>Solanaceae</taxon>
        <taxon>Solanoideae</taxon>
        <taxon>Datureae</taxon>
        <taxon>Datura</taxon>
    </lineage>
</organism>
<keyword evidence="2" id="KW-0067">ATP-binding</keyword>
<reference evidence="3 4" key="1">
    <citation type="journal article" date="2021" name="BMC Genomics">
        <title>Datura genome reveals duplications of psychoactive alkaloid biosynthetic genes and high mutation rate following tissue culture.</title>
        <authorList>
            <person name="Rajewski A."/>
            <person name="Carter-House D."/>
            <person name="Stajich J."/>
            <person name="Litt A."/>
        </authorList>
    </citation>
    <scope>NUCLEOTIDE SEQUENCE [LARGE SCALE GENOMIC DNA]</scope>
    <source>
        <strain evidence="3">AR-01</strain>
    </source>
</reference>
<evidence type="ECO:0000313" key="3">
    <source>
        <dbReference type="EMBL" id="MCD7451869.1"/>
    </source>
</evidence>
<keyword evidence="4" id="KW-1185">Reference proteome</keyword>
<dbReference type="Proteomes" id="UP000823775">
    <property type="component" value="Unassembled WGS sequence"/>
</dbReference>
<dbReference type="EMBL" id="JACEIK010000182">
    <property type="protein sequence ID" value="MCD7451869.1"/>
    <property type="molecule type" value="Genomic_DNA"/>
</dbReference>
<sequence>MMDWLRVTSSQSIEHSGLSKRHPSSSWKAVAFTRLELRMGNAYFIGKILSSRGIRASYSLSFLEVVVACDVVDNESSSTSRDDGADYNESLEEKQKVGDIVCVSGKVRIMRSKNHYEMREYNMDVLQDEKDPSFCAQRGGRISYPSKEVLPSNIDPIPEDLAHDFGLLCLHD</sequence>
<evidence type="ECO:0000256" key="1">
    <source>
        <dbReference type="ARBA" id="ARBA00022801"/>
    </source>
</evidence>
<feature type="non-terminal residue" evidence="3">
    <location>
        <position position="172"/>
    </location>
</feature>
<dbReference type="PANTHER" id="PTHR47964">
    <property type="entry name" value="ATP-DEPENDENT DNA HELICASE HOMOLOG RECG, CHLOROPLASTIC"/>
    <property type="match status" value="1"/>
</dbReference>
<proteinExistence type="predicted"/>
<protein>
    <submittedName>
        <fullName evidence="3">Uncharacterized protein</fullName>
    </submittedName>
</protein>
<accession>A0ABS8S1X6</accession>
<evidence type="ECO:0000256" key="2">
    <source>
        <dbReference type="ARBA" id="ARBA00022806"/>
    </source>
</evidence>
<keyword evidence="2" id="KW-0547">Nucleotide-binding</keyword>
<name>A0ABS8S1X6_DATST</name>
<evidence type="ECO:0000313" key="4">
    <source>
        <dbReference type="Proteomes" id="UP000823775"/>
    </source>
</evidence>
<dbReference type="InterPro" id="IPR047112">
    <property type="entry name" value="RecG/Mfd"/>
</dbReference>
<comment type="caution">
    <text evidence="3">The sequence shown here is derived from an EMBL/GenBank/DDBJ whole genome shotgun (WGS) entry which is preliminary data.</text>
</comment>
<keyword evidence="2" id="KW-0347">Helicase</keyword>
<keyword evidence="1" id="KW-0378">Hydrolase</keyword>
<gene>
    <name evidence="3" type="ORF">HAX54_013582</name>
</gene>
<dbReference type="PANTHER" id="PTHR47964:SF1">
    <property type="entry name" value="ATP-DEPENDENT DNA HELICASE HOMOLOG RECG, CHLOROPLASTIC"/>
    <property type="match status" value="1"/>
</dbReference>